<evidence type="ECO:0000259" key="3">
    <source>
        <dbReference type="PROSITE" id="PS50853"/>
    </source>
</evidence>
<organism evidence="4 5">
    <name type="scientific">Cohnella thailandensis</name>
    <dbReference type="NCBI Taxonomy" id="557557"/>
    <lineage>
        <taxon>Bacteria</taxon>
        <taxon>Bacillati</taxon>
        <taxon>Bacillota</taxon>
        <taxon>Bacilli</taxon>
        <taxon>Bacillales</taxon>
        <taxon>Paenibacillaceae</taxon>
        <taxon>Cohnella</taxon>
    </lineage>
</organism>
<gene>
    <name evidence="4" type="ORF">H7B67_10695</name>
</gene>
<dbReference type="Gene3D" id="2.160.20.110">
    <property type="match status" value="1"/>
</dbReference>
<feature type="domain" description="Fibronectin type-III" evidence="3">
    <location>
        <begin position="564"/>
        <end position="649"/>
    </location>
</feature>
<dbReference type="Proteomes" id="UP000535838">
    <property type="component" value="Unassembled WGS sequence"/>
</dbReference>
<keyword evidence="5" id="KW-1185">Reference proteome</keyword>
<keyword evidence="2" id="KW-0732">Signal</keyword>
<feature type="signal peptide" evidence="2">
    <location>
        <begin position="1"/>
        <end position="23"/>
    </location>
</feature>
<name>A0A841SYA5_9BACL</name>
<proteinExistence type="predicted"/>
<evidence type="ECO:0000256" key="2">
    <source>
        <dbReference type="SAM" id="SignalP"/>
    </source>
</evidence>
<dbReference type="SMART" id="SM00060">
    <property type="entry name" value="FN3"/>
    <property type="match status" value="2"/>
</dbReference>
<protein>
    <submittedName>
        <fullName evidence="4">Fibronectin type III domain-containing protein</fullName>
    </submittedName>
</protein>
<dbReference type="InterPro" id="IPR050991">
    <property type="entry name" value="ECM_Regulatory_Proteins"/>
</dbReference>
<reference evidence="4 5" key="1">
    <citation type="submission" date="2020-08" db="EMBL/GenBank/DDBJ databases">
        <title>Cohnella phylogeny.</title>
        <authorList>
            <person name="Dunlap C."/>
        </authorList>
    </citation>
    <scope>NUCLEOTIDE SEQUENCE [LARGE SCALE GENOMIC DNA]</scope>
    <source>
        <strain evidence="4 5">DSM 25241</strain>
    </source>
</reference>
<dbReference type="InterPro" id="IPR003961">
    <property type="entry name" value="FN3_dom"/>
</dbReference>
<sequence>MKRFFFLVLAVLLLLPTIGQASAEEAPQSACTSGGDGTAESPYVLCTDSDLELLRIHPDAHFELGADIHNMGPWNSSFFFSGTLDGLNHTISGFFTTGAMFYSLQANGVIRNLNLGQGVVSDISGTVASLVYNNYGLVDNCSFSGSIGAQYGGGGLVAYNYGEIRNSRTSGSVGGWSAGGIAISNAGVISNSYSDSKVSGVYYAGGVVSTNSGVIQMTEAHGLISRTIYSGTPVGSDSSYYFGGLVAKNNTAGTLDHSYAYGNLYGNDGSKVHYGGLYGSNEGSINESVGYGQYFANDSIAPTAPGNVVVTSIKQDSITLTWDASTDNVGISDYHIVDEGKINGWTSSTTYTATGLEPNTTYHITVTAGDVFNNRSAESIPVTITTETAPEQGPPVFYKGINFNGSAVTVGGNVWLAESVAGVTISSVQRHAGDINLLPSVDNDTNTMLNTAIYANKTININQTLANGGYEIYLWISETNKGHSRTFDVYLEGFRQATYGSIGSMPLNEWRKYGPYKVWLQDGNLNLDLIKINEANGDPTISGMEIYSTDLVPPPQIDTTPPTAPGNLRLVSKTHDSVTVEWDASQDNVGVDSYDVMQDGVVIDQTSDTTTDFSGLSPNTTYSFTVQARDVNGNQSNPSEELLVTTNPVSAPEPIFVKGINFNGSGYFIEDNMWLAEDDASIVSTSTARRYTDNASLQPAVNDSTSMMLNSALFSDDTFSISQQLANGTYQIYLWTIETYLANFRSFDVKMEGAILSDTPIGTMPLNEWRKYGPFTVTVQDGVLDMELVKVFGDPSISGMAIYSVDTE</sequence>
<accession>A0A841SYA5</accession>
<feature type="domain" description="Fibronectin type-III" evidence="3">
    <location>
        <begin position="304"/>
        <end position="391"/>
    </location>
</feature>
<comment type="caution">
    <text evidence="4">The sequence shown here is derived from an EMBL/GenBank/DDBJ whole genome shotgun (WGS) entry which is preliminary data.</text>
</comment>
<keyword evidence="1" id="KW-0677">Repeat</keyword>
<dbReference type="PROSITE" id="PS50853">
    <property type="entry name" value="FN3"/>
    <property type="match status" value="2"/>
</dbReference>
<feature type="chain" id="PRO_5032532823" evidence="2">
    <location>
        <begin position="24"/>
        <end position="808"/>
    </location>
</feature>
<dbReference type="PANTHER" id="PTHR46708">
    <property type="entry name" value="TENASCIN"/>
    <property type="match status" value="1"/>
</dbReference>
<evidence type="ECO:0000256" key="1">
    <source>
        <dbReference type="ARBA" id="ARBA00022737"/>
    </source>
</evidence>
<dbReference type="CDD" id="cd00063">
    <property type="entry name" value="FN3"/>
    <property type="match status" value="2"/>
</dbReference>
<dbReference type="PANTHER" id="PTHR46708:SF2">
    <property type="entry name" value="FIBRONECTIN TYPE-III DOMAIN-CONTAINING PROTEIN"/>
    <property type="match status" value="1"/>
</dbReference>
<evidence type="ECO:0000313" key="5">
    <source>
        <dbReference type="Proteomes" id="UP000535838"/>
    </source>
</evidence>
<dbReference type="RefSeq" id="WP_185119813.1">
    <property type="nucleotide sequence ID" value="NZ_JACJVQ010000007.1"/>
</dbReference>
<dbReference type="Pfam" id="PF00041">
    <property type="entry name" value="fn3"/>
    <property type="match status" value="2"/>
</dbReference>
<dbReference type="SUPFAM" id="SSF49265">
    <property type="entry name" value="Fibronectin type III"/>
    <property type="match status" value="2"/>
</dbReference>
<dbReference type="AlphaFoldDB" id="A0A841SYA5"/>
<dbReference type="Gene3D" id="2.60.40.10">
    <property type="entry name" value="Immunoglobulins"/>
    <property type="match status" value="2"/>
</dbReference>
<dbReference type="InterPro" id="IPR013783">
    <property type="entry name" value="Ig-like_fold"/>
</dbReference>
<evidence type="ECO:0000313" key="4">
    <source>
        <dbReference type="EMBL" id="MBB6634577.1"/>
    </source>
</evidence>
<dbReference type="InterPro" id="IPR036116">
    <property type="entry name" value="FN3_sf"/>
</dbReference>
<dbReference type="EMBL" id="JACJVQ010000007">
    <property type="protein sequence ID" value="MBB6634577.1"/>
    <property type="molecule type" value="Genomic_DNA"/>
</dbReference>